<dbReference type="CDD" id="cd00112">
    <property type="entry name" value="LDLa"/>
    <property type="match status" value="9"/>
</dbReference>
<dbReference type="Gene3D" id="2.40.128.620">
    <property type="match status" value="1"/>
</dbReference>
<dbReference type="InterPro" id="IPR000033">
    <property type="entry name" value="LDLR_classB_rpt"/>
</dbReference>
<dbReference type="GO" id="GO:0051301">
    <property type="term" value="P:cell division"/>
    <property type="evidence" value="ECO:0007669"/>
    <property type="project" value="UniProtKB-KW"/>
</dbReference>
<feature type="disulfide bond" evidence="34">
    <location>
        <begin position="1234"/>
        <end position="1246"/>
    </location>
</feature>
<dbReference type="InterPro" id="IPR003961">
    <property type="entry name" value="FN3_dom"/>
</dbReference>
<feature type="disulfide bond" evidence="34">
    <location>
        <begin position="873"/>
        <end position="885"/>
    </location>
</feature>
<feature type="disulfide bond" evidence="34">
    <location>
        <begin position="931"/>
        <end position="946"/>
    </location>
</feature>
<dbReference type="Pfam" id="PF00057">
    <property type="entry name" value="Ldl_recept_a"/>
    <property type="match status" value="9"/>
</dbReference>
<feature type="disulfide bond" evidence="34">
    <location>
        <begin position="1014"/>
        <end position="1029"/>
    </location>
</feature>
<evidence type="ECO:0000256" key="11">
    <source>
        <dbReference type="ARBA" id="ARBA00013467"/>
    </source>
</evidence>
<feature type="domain" description="Fibronectin type-III" evidence="38">
    <location>
        <begin position="1470"/>
        <end position="1557"/>
    </location>
</feature>
<keyword evidence="20" id="KW-0967">Endosome</keyword>
<dbReference type="InterPro" id="IPR057841">
    <property type="entry name" value="FN3_SORL1"/>
</dbReference>
<dbReference type="Pfam" id="PF25814">
    <property type="entry name" value="fn3_SORL1"/>
    <property type="match status" value="1"/>
</dbReference>
<feature type="region of interest" description="Disordered" evidence="36">
    <location>
        <begin position="2859"/>
        <end position="2890"/>
    </location>
</feature>
<evidence type="ECO:0000256" key="29">
    <source>
        <dbReference type="ARBA" id="ARBA00023306"/>
    </source>
</evidence>
<evidence type="ECO:0000256" key="12">
    <source>
        <dbReference type="ARBA" id="ARBA00022448"/>
    </source>
</evidence>
<evidence type="ECO:0000256" key="6">
    <source>
        <dbReference type="ARBA" id="ARBA00004480"/>
    </source>
</evidence>
<evidence type="ECO:0000256" key="5">
    <source>
        <dbReference type="ARBA" id="ARBA00004393"/>
    </source>
</evidence>
<dbReference type="InterPro" id="IPR006581">
    <property type="entry name" value="VPS10"/>
</dbReference>
<dbReference type="InterPro" id="IPR002110">
    <property type="entry name" value="Ankyrin_rpt"/>
</dbReference>
<dbReference type="PRINTS" id="PR00261">
    <property type="entry name" value="LDLRECEPTOR"/>
</dbReference>
<reference evidence="39" key="1">
    <citation type="journal article" date="2020" name="J Insects Food Feed">
        <title>The yellow mealworm (Tenebrio molitor) genome: a resource for the emerging insects as food and feed industry.</title>
        <authorList>
            <person name="Eriksson T."/>
            <person name="Andere A."/>
            <person name="Kelstrup H."/>
            <person name="Emery V."/>
            <person name="Picard C."/>
        </authorList>
    </citation>
    <scope>NUCLEOTIDE SEQUENCE</scope>
    <source>
        <strain evidence="39">Stoneville</strain>
        <tissue evidence="39">Whole head</tissue>
    </source>
</reference>
<evidence type="ECO:0000256" key="9">
    <source>
        <dbReference type="ARBA" id="ARBA00007597"/>
    </source>
</evidence>
<dbReference type="Pfam" id="PF15901">
    <property type="entry name" value="Sortilin_C"/>
    <property type="match status" value="1"/>
</dbReference>
<dbReference type="GO" id="GO:0006892">
    <property type="term" value="P:post-Golgi vesicle-mediated transport"/>
    <property type="evidence" value="ECO:0007669"/>
    <property type="project" value="TreeGrafter"/>
</dbReference>
<dbReference type="InterPro" id="IPR031777">
    <property type="entry name" value="Sortilin_C"/>
</dbReference>
<keyword evidence="22 37" id="KW-1133">Transmembrane helix</keyword>
<feature type="disulfide bond" evidence="34">
    <location>
        <begin position="1091"/>
        <end position="1103"/>
    </location>
</feature>
<dbReference type="SUPFAM" id="SSF63825">
    <property type="entry name" value="YWTD domain"/>
    <property type="match status" value="1"/>
</dbReference>
<dbReference type="InterPro" id="IPR023415">
    <property type="entry name" value="LDLR_class-A_CS"/>
</dbReference>
<feature type="disulfide bond" evidence="34">
    <location>
        <begin position="880"/>
        <end position="898"/>
    </location>
</feature>
<dbReference type="SUPFAM" id="SSF48403">
    <property type="entry name" value="Ankyrin repeat"/>
    <property type="match status" value="1"/>
</dbReference>
<dbReference type="SUPFAM" id="SSF110296">
    <property type="entry name" value="Oligoxyloglucan reducing end-specific cellobiohydrolase"/>
    <property type="match status" value="1"/>
</dbReference>
<dbReference type="PROSITE" id="PS50088">
    <property type="entry name" value="ANK_REPEAT"/>
    <property type="match status" value="1"/>
</dbReference>
<keyword evidence="30" id="KW-0968">Cytoplasmic vesicle</keyword>
<keyword evidence="21" id="KW-0256">Endoplasmic reticulum</keyword>
<evidence type="ECO:0000256" key="20">
    <source>
        <dbReference type="ARBA" id="ARBA00022753"/>
    </source>
</evidence>
<keyword evidence="16" id="KW-0132">Cell division</keyword>
<keyword evidence="28" id="KW-0325">Glycoprotein</keyword>
<dbReference type="FunFam" id="2.120.10.30:FF:000241">
    <property type="entry name" value="Low-density lipoprotein receptor-related protein 6"/>
    <property type="match status" value="1"/>
</dbReference>
<dbReference type="InterPro" id="IPR056237">
    <property type="entry name" value="ANKLE2_3rd"/>
</dbReference>
<evidence type="ECO:0000256" key="17">
    <source>
        <dbReference type="ARBA" id="ARBA00022692"/>
    </source>
</evidence>
<evidence type="ECO:0000313" key="39">
    <source>
        <dbReference type="EMBL" id="KAH0817128.1"/>
    </source>
</evidence>
<name>A0A8J6HP63_TENMO</name>
<dbReference type="PROSITE" id="PS50068">
    <property type="entry name" value="LDLRA_2"/>
    <property type="match status" value="9"/>
</dbReference>
<feature type="disulfide bond" evidence="34">
    <location>
        <begin position="1241"/>
        <end position="1259"/>
    </location>
</feature>
<dbReference type="InterPro" id="IPR013783">
    <property type="entry name" value="Ig-like_fold"/>
</dbReference>
<keyword evidence="25 37" id="KW-0472">Membrane</keyword>
<dbReference type="FunFam" id="1.25.40.20:FF:000072">
    <property type="entry name" value="Ankyrin repeat and LEM domain containing 2"/>
    <property type="match status" value="1"/>
</dbReference>
<evidence type="ECO:0000256" key="21">
    <source>
        <dbReference type="ARBA" id="ARBA00022824"/>
    </source>
</evidence>
<dbReference type="GO" id="GO:0006897">
    <property type="term" value="P:endocytosis"/>
    <property type="evidence" value="ECO:0007669"/>
    <property type="project" value="UniProtKB-KW"/>
</dbReference>
<feature type="disulfide bond" evidence="34">
    <location>
        <begin position="912"/>
        <end position="924"/>
    </location>
</feature>
<accession>A0A8J6HP63</accession>
<evidence type="ECO:0000256" key="4">
    <source>
        <dbReference type="ARBA" id="ARBA00004212"/>
    </source>
</evidence>
<feature type="disulfide bond" evidence="34">
    <location>
        <begin position="951"/>
        <end position="963"/>
    </location>
</feature>
<dbReference type="PROSITE" id="PS50297">
    <property type="entry name" value="ANK_REP_REGION"/>
    <property type="match status" value="1"/>
</dbReference>
<evidence type="ECO:0000256" key="3">
    <source>
        <dbReference type="ARBA" id="ARBA00004162"/>
    </source>
</evidence>
<dbReference type="PANTHER" id="PTHR12106">
    <property type="entry name" value="SORTILIN RELATED"/>
    <property type="match status" value="1"/>
</dbReference>
<feature type="region of interest" description="Disordered" evidence="36">
    <location>
        <begin position="2773"/>
        <end position="2799"/>
    </location>
</feature>
<comment type="caution">
    <text evidence="39">The sequence shown here is derived from an EMBL/GenBank/DDBJ whole genome shotgun (WGS) entry which is preliminary data.</text>
</comment>
<dbReference type="Proteomes" id="UP000719412">
    <property type="component" value="Unassembled WGS sequence"/>
</dbReference>
<evidence type="ECO:0000256" key="31">
    <source>
        <dbReference type="ARBA" id="ARBA00029896"/>
    </source>
</evidence>
<feature type="disulfide bond" evidence="34">
    <location>
        <begin position="1165"/>
        <end position="1180"/>
    </location>
</feature>
<keyword evidence="13" id="KW-1003">Cell membrane</keyword>
<dbReference type="PROSITE" id="PS50853">
    <property type="entry name" value="FN3"/>
    <property type="match status" value="3"/>
</dbReference>
<dbReference type="Pfam" id="PF24567">
    <property type="entry name" value="ANKLE2_3rd"/>
    <property type="match status" value="1"/>
</dbReference>
<feature type="disulfide bond" evidence="34">
    <location>
        <begin position="1146"/>
        <end position="1158"/>
    </location>
</feature>
<feature type="disulfide bond" evidence="34">
    <location>
        <begin position="970"/>
        <end position="985"/>
    </location>
</feature>
<feature type="disulfide bond" evidence="34">
    <location>
        <begin position="1055"/>
        <end position="1070"/>
    </location>
</feature>
<comment type="subcellular location">
    <subcellularLocation>
        <location evidence="3">Cell membrane</location>
        <topology evidence="3">Single-pass membrane protein</topology>
    </subcellularLocation>
    <subcellularLocation>
        <location evidence="4">Cytoplasmic vesicle</location>
        <location evidence="4">Secretory vesicle membrane</location>
        <topology evidence="4">Single-pass type I membrane protein</topology>
    </subcellularLocation>
    <subcellularLocation>
        <location evidence="2">Early endosome membrane</location>
        <topology evidence="2">Single-pass type I membrane protein</topology>
    </subcellularLocation>
    <subcellularLocation>
        <location evidence="1">Endoplasmic reticulum membrane</location>
        <topology evidence="1">Single-pass type I membrane protein</topology>
    </subcellularLocation>
    <subcellularLocation>
        <location evidence="7">Endosome</location>
        <location evidence="7">Multivesicular body membrane</location>
        <topology evidence="7">Single-pass type I membrane protein</topology>
    </subcellularLocation>
    <subcellularLocation>
        <location evidence="5">Golgi apparatus</location>
        <location evidence="5">trans-Golgi network membrane</location>
        <topology evidence="5">Single-pass type I membrane protein</topology>
    </subcellularLocation>
    <subcellularLocation>
        <location evidence="6">Recycling endosome membrane</location>
        <topology evidence="6">Single-pass type I membrane protein</topology>
    </subcellularLocation>
</comment>
<dbReference type="FunFam" id="4.10.400.10:FF:000065">
    <property type="entry name" value="Transmembrane protease serine 7"/>
    <property type="match status" value="1"/>
</dbReference>
<reference evidence="39" key="2">
    <citation type="submission" date="2021-08" db="EMBL/GenBank/DDBJ databases">
        <authorList>
            <person name="Eriksson T."/>
        </authorList>
    </citation>
    <scope>NUCLEOTIDE SEQUENCE</scope>
    <source>
        <strain evidence="39">Stoneville</strain>
        <tissue evidence="39">Whole head</tissue>
    </source>
</reference>
<dbReference type="PANTHER" id="PTHR12106:SF27">
    <property type="entry name" value="SORTILIN-RELATED RECEPTOR"/>
    <property type="match status" value="1"/>
</dbReference>
<comment type="similarity">
    <text evidence="8">Belongs to the VPS10-related sortilin family. SORL1 subfamily.</text>
</comment>
<dbReference type="Pfam" id="PF00041">
    <property type="entry name" value="fn3"/>
    <property type="match status" value="2"/>
</dbReference>
<sequence length="2913" mass="328712">MQPSVFAVLDKTQSIHKIWMTENFGTSFKQVQSYVKSYHWVKVDDMRHTLTVQRLEPNGFSAIVYSNDLFWNRSVLIYAARVEDFYIKGDYIFTTRRDGNNMDMLVSFRLGRQIRCIFDSPLPRKSFFVVDVTSNRALVAVSHSDTVSHLYVSENLDTEENEVKFTLSLEDVLCYFPGSTWHDTWIHHVSEEAFADVYKVEGLSGVYIASRVLTKPVGNNLGPQHLGSVITFDHGRSWRLIKAPEKDIEGQPNACPVHNCSLHLSQKFSQLYPDTRSISILSSKSAPGIIIATGVYGTSLKGHYGVYISNDAGLTWKQTLRDLYFFNMGDHGGILTAVKYFKLRGETRHVLYSTDEGENWKQAAFHDQDIRLYGLMTEPGENTTVFTMFGSLPQEHQWIIVKLDMIKTFEYNCSKDDYKTWSPSQNDDSRNYIPCVLGQQVTYQRRMPHANCYNGENFDSPISMMPCGCDIYDYECDFGFVRSEKPGNCVRNTTVLADPYKIPASCKPGKFYKRTKGYRKIQGDVCVDGFENHYIPEDIPCPFSEVQEFLLFAQRERISRFNLVTKTLEELPVKKLKNVIAIDFDMKNNCVYWADIALDTIGRQCLNSSEPEILVSSDLASIEGMALDWISNTLYFVDGMRSKIELIRTDIQHSGRMRRTVLGSDVLKKPRGIALHPKAGYMFWTDWSLENPSVNRADLDGTNIKRLFQKPQVEWPNGITIDYIAERIYWVDARQDYIASSDLHGDYLKMIVSHDDVVSHPFAVAVFKNNMYWDDWKRNSIFSADKDTFKGVEILQKQLPGLMDLKVYAHGIQVGSNACSGNKCSYICISKPKKNQSVCLCPDGMEYNNGKCLCPGPVQPLANFTCPPYQQTCSSDHFTCRNGLCVPRGWKCDGEDDCGDSSDETQCGTQTCPPNYFICDTTKCLPQYWRCDYDNDCVDGADEMNCPRQNCTDGQFTCRNGRCIAAKWKCDGENDCRDGSDEMNCEPAEPHTCKDDEFACTIGGVKCIPKTWHCDGDNDCRDSSDEANCKNYKCLDMQFSCGPPSNKCIYKTWVCDGDQDCPDGRDEANCTTTAPEGGDVSDQFISKNGTCQDWMFKCLNQKCIPYWWKCDEADDCGDNSDEIGCPSNTTPTPKSITIVPPFATTCGPNQYMCDTGGCILSSWVCDGMADCKGGEDEVHCENAVNCTRDQFKCRIDGSCVPLSSVCNQHMDCPDGTDEVSCDHNLPSGPATPSCSKGYFPCDGGSCYPLATLCDGRVDCKDGYDEQNCTKNSRVYQVLQMGVDERGINESSLLLYWWIPTPPKDSLEFMPSISKAGQDAWENQTWTNNTDYRFTNLQPATKYNMTIYVRIQNAKRVFLPAKYFVAYTGESVPSEPWNITAVQKNGSHVLLSWNKPVNPNGQIVNYQICWYPPLPPIKLKLSGNETAHLLAAFFEPDVVYSFYVIAHNRKYESKRSEVATLKFDGDPKLPEIEFLKVNKVSENSVSLSWKYNKTVEGFNVNIIPEKEYPRMEVRTTKTNSITIDNLAPGAHYTFLVDAFKKTFVGPESRLQVITPGKTLPEVSSIQGKAVKEHGTSVKLSWDPPKDSRKVAWTYGVYYGIEEEELYEKPRLETKNLTATVNNLKACEIYTFKIGVVGPYGYGPLSRKQMDISTSMNKKAHPKNFTAKRDESNPLMMSVRWYPSCPPIGKPISYVIRVYERVKDHTWIVKKNSGNFSHEFNITYGAIYDVSVATDDPEAIYTSNQTVYGPPILPPYEVKVFLEKNGSYIVYWQERDVPKPVGPYKYVVLVSEGNALNESTALRFPAAKPPFIYTNNSSSTYTFAVQIVADSGYKSTVSERLSMAATAAEASTSAVSGTSLWVIIVLTVLAIVVLAALGVFVVKHRRLENSFTRFANSHYDTRSGAATFDDNGLEEEESPQITGFSDDEPLTWNLTPHSGVWFFTNFSSGIRKSAPRRLGLDFLDSSSSLTLLGPSTSPDPFLAVSVPFTAPHRSDLPYQRPKTKSPSPHSFLSFKVSPLSIRWSFPLPNMEPLACLCWWVGSPTCQDFVALKKKPCDCRIPRQAHHHPEDVFVDNLGVLSETEPMEPTSEDSSSCEQFGEEVADFTDTSENPPRGHFYSVYIPPDVRQKGAQACKCIYKDKVEAMKVVKKTKKARFKHFEYFHEALKFATAGAVDPPKPSQAINGSVVKTISLNAQLVNERLSPFKGPKPQDLVKLRKAIETGDVDSFRQAVWENPRYLVSNGDTPSILQEGFRYNALHVAAKAKNGVLAELILNTISNPKFVRLLYGDDLLENIESRMQVLLDLYLNTPDKGLNETPLHFASKFGAVDVVEVLVSFPECDKMLKNKYGQTPDMIICDRCDNKEELGVVKKKIALHLENCYYVPVLRADDNSVTPLVGEPFSPGRSPVVNKDPLSPRLEIHAFAGPMNKEGAEQFRKVWKTPPRATAPIKRKVDDSFDSVVALRYTDPSKGLERLGQKLANQFEVNWKEYWSFLDCFVDVASDEGLILLENYLAARVATVDKSYPSSPDSADESKKPISTIAELCVRMQNCTLEDDACQNPDFCAYLCVEKACNVFANRIANEIYHRIYDNFHSQVMLLELQAKQVELLVLSYMDDCRFNKVNFSQLHPRLGLLTGQKMCYFVKKNYRPDFISSMNKFLTECVRAFDCFSSDDEGNYPKDNKPTSTKKQLICLMQNILNNFNLETESRVELDEENSCRDAWNKTKECSCVFHFKRPRRTMGLSRSNSSKHSHKPASKLSKKLFYDDQKSADHVIEDSSSSEEEFFTPPGSPTHLSDSDNEDDFSDVQLLSEVFVENGTPTKTDYALFKALKCANCQITPGKYPNIYRWYHNVGLYSDAERESWPRPKSKNHSNSFATPPHHVQSKVSYHTPPSSSWLRITGANSPRASLQSKINL</sequence>
<evidence type="ECO:0000256" key="30">
    <source>
        <dbReference type="ARBA" id="ARBA00023329"/>
    </source>
</evidence>
<keyword evidence="29" id="KW-0131">Cell cycle</keyword>
<evidence type="ECO:0000256" key="36">
    <source>
        <dbReference type="SAM" id="MobiDB-lite"/>
    </source>
</evidence>
<feature type="repeat" description="LDL-receptor class B" evidence="35">
    <location>
        <begin position="589"/>
        <end position="631"/>
    </location>
</feature>
<dbReference type="SUPFAM" id="SSF57424">
    <property type="entry name" value="LDL receptor-like module"/>
    <property type="match status" value="9"/>
</dbReference>
<dbReference type="Pfam" id="PF15902">
    <property type="entry name" value="Sortilin-Vps10"/>
    <property type="match status" value="1"/>
</dbReference>
<feature type="disulfide bond" evidence="34">
    <location>
        <begin position="919"/>
        <end position="937"/>
    </location>
</feature>
<keyword evidence="18" id="KW-0732">Signal</keyword>
<dbReference type="GO" id="GO:0055038">
    <property type="term" value="C:recycling endosome membrane"/>
    <property type="evidence" value="ECO:0007669"/>
    <property type="project" value="UniProtKB-SubCell"/>
</dbReference>
<evidence type="ECO:0000256" key="10">
    <source>
        <dbReference type="ARBA" id="ARBA00009939"/>
    </source>
</evidence>
<dbReference type="PROSITE" id="PS01209">
    <property type="entry name" value="LDLRA_1"/>
    <property type="match status" value="3"/>
</dbReference>
<dbReference type="Gene3D" id="4.10.400.10">
    <property type="entry name" value="Low-density Lipoprotein Receptor"/>
    <property type="match status" value="8"/>
</dbReference>
<evidence type="ECO:0000256" key="27">
    <source>
        <dbReference type="ARBA" id="ARBA00023170"/>
    </source>
</evidence>
<feature type="disulfide bond" evidence="34">
    <location>
        <begin position="1206"/>
        <end position="1221"/>
    </location>
</feature>
<comment type="similarity">
    <text evidence="9">Belongs to the ANKLE2 family.</text>
</comment>
<evidence type="ECO:0000256" key="35">
    <source>
        <dbReference type="PROSITE-ProRule" id="PRU00461"/>
    </source>
</evidence>
<feature type="disulfide bond" evidence="34">
    <location>
        <begin position="958"/>
        <end position="976"/>
    </location>
</feature>
<gene>
    <name evidence="39" type="ORF">GEV33_005664</name>
</gene>
<evidence type="ECO:0000256" key="34">
    <source>
        <dbReference type="PROSITE-ProRule" id="PRU00124"/>
    </source>
</evidence>
<dbReference type="InterPro" id="IPR011042">
    <property type="entry name" value="6-blade_b-propeller_TolB-like"/>
</dbReference>
<dbReference type="SMART" id="SM00602">
    <property type="entry name" value="VPS10"/>
    <property type="match status" value="1"/>
</dbReference>
<evidence type="ECO:0000256" key="16">
    <source>
        <dbReference type="ARBA" id="ARBA00022618"/>
    </source>
</evidence>
<evidence type="ECO:0000256" key="33">
    <source>
        <dbReference type="PROSITE-ProRule" id="PRU00023"/>
    </source>
</evidence>
<dbReference type="InterPro" id="IPR050310">
    <property type="entry name" value="VPS10-sortilin"/>
</dbReference>
<keyword evidence="27" id="KW-0675">Receptor</keyword>
<evidence type="ECO:0000256" key="28">
    <source>
        <dbReference type="ARBA" id="ARBA00023180"/>
    </source>
</evidence>
<evidence type="ECO:0000256" key="32">
    <source>
        <dbReference type="ARBA" id="ARBA00032450"/>
    </source>
</evidence>
<dbReference type="SMART" id="SM00135">
    <property type="entry name" value="LY"/>
    <property type="match status" value="5"/>
</dbReference>
<organism evidence="39 40">
    <name type="scientific">Tenebrio molitor</name>
    <name type="common">Yellow mealworm beetle</name>
    <dbReference type="NCBI Taxonomy" id="7067"/>
    <lineage>
        <taxon>Eukaryota</taxon>
        <taxon>Metazoa</taxon>
        <taxon>Ecdysozoa</taxon>
        <taxon>Arthropoda</taxon>
        <taxon>Hexapoda</taxon>
        <taxon>Insecta</taxon>
        <taxon>Pterygota</taxon>
        <taxon>Neoptera</taxon>
        <taxon>Endopterygota</taxon>
        <taxon>Coleoptera</taxon>
        <taxon>Polyphaga</taxon>
        <taxon>Cucujiformia</taxon>
        <taxon>Tenebrionidae</taxon>
        <taxon>Tenebrio</taxon>
    </lineage>
</organism>
<keyword evidence="17 37" id="KW-0812">Transmembrane</keyword>
<feature type="disulfide bond" evidence="34">
    <location>
        <begin position="1153"/>
        <end position="1171"/>
    </location>
</feature>
<dbReference type="SMART" id="SM00248">
    <property type="entry name" value="ANK"/>
    <property type="match status" value="2"/>
</dbReference>
<evidence type="ECO:0000256" key="18">
    <source>
        <dbReference type="ARBA" id="ARBA00022729"/>
    </source>
</evidence>
<keyword evidence="23" id="KW-0333">Golgi apparatus</keyword>
<evidence type="ECO:0000256" key="15">
    <source>
        <dbReference type="ARBA" id="ARBA00022583"/>
    </source>
</evidence>
<evidence type="ECO:0000256" key="26">
    <source>
        <dbReference type="ARBA" id="ARBA00023157"/>
    </source>
</evidence>
<feature type="repeat" description="ANK" evidence="33">
    <location>
        <begin position="2312"/>
        <end position="2334"/>
    </location>
</feature>
<dbReference type="GO" id="GO:0030658">
    <property type="term" value="C:transport vesicle membrane"/>
    <property type="evidence" value="ECO:0007669"/>
    <property type="project" value="UniProtKB-SubCell"/>
</dbReference>
<evidence type="ECO:0000256" key="22">
    <source>
        <dbReference type="ARBA" id="ARBA00022989"/>
    </source>
</evidence>
<dbReference type="SUPFAM" id="SSF49265">
    <property type="entry name" value="Fibronectin type III"/>
    <property type="match status" value="2"/>
</dbReference>
<dbReference type="GO" id="GO:0005789">
    <property type="term" value="C:endoplasmic reticulum membrane"/>
    <property type="evidence" value="ECO:0007669"/>
    <property type="project" value="UniProtKB-SubCell"/>
</dbReference>
<dbReference type="EMBL" id="JABDTM020020260">
    <property type="protein sequence ID" value="KAH0817128.1"/>
    <property type="molecule type" value="Genomic_DNA"/>
</dbReference>
<evidence type="ECO:0000256" key="14">
    <source>
        <dbReference type="ARBA" id="ARBA00022536"/>
    </source>
</evidence>
<evidence type="ECO:0000256" key="24">
    <source>
        <dbReference type="ARBA" id="ARBA00023043"/>
    </source>
</evidence>
<feature type="disulfide bond" evidence="34">
    <location>
        <begin position="1098"/>
        <end position="1116"/>
    </location>
</feature>
<dbReference type="Gene3D" id="1.25.40.20">
    <property type="entry name" value="Ankyrin repeat-containing domain"/>
    <property type="match status" value="1"/>
</dbReference>
<evidence type="ECO:0000256" key="25">
    <source>
        <dbReference type="ARBA" id="ARBA00023136"/>
    </source>
</evidence>
<feature type="disulfide bond" evidence="34">
    <location>
        <begin position="892"/>
        <end position="907"/>
    </location>
</feature>
<keyword evidence="24 33" id="KW-0040">ANK repeat</keyword>
<dbReference type="PROSITE" id="PS51120">
    <property type="entry name" value="LDLRB"/>
    <property type="match status" value="3"/>
</dbReference>
<feature type="repeat" description="LDL-receptor class B" evidence="35">
    <location>
        <begin position="726"/>
        <end position="770"/>
    </location>
</feature>
<evidence type="ECO:0000256" key="19">
    <source>
        <dbReference type="ARBA" id="ARBA00022737"/>
    </source>
</evidence>
<dbReference type="GO" id="GO:0005794">
    <property type="term" value="C:Golgi apparatus"/>
    <property type="evidence" value="ECO:0007669"/>
    <property type="project" value="UniProtKB-SubCell"/>
</dbReference>
<keyword evidence="26 34" id="KW-1015">Disulfide bond</keyword>
<dbReference type="GO" id="GO:0007399">
    <property type="term" value="P:nervous system development"/>
    <property type="evidence" value="ECO:0007669"/>
    <property type="project" value="UniProtKB-ARBA"/>
</dbReference>
<dbReference type="InterPro" id="IPR036055">
    <property type="entry name" value="LDL_receptor-like_sf"/>
</dbReference>
<evidence type="ECO:0000256" key="7">
    <source>
        <dbReference type="ARBA" id="ARBA00004545"/>
    </source>
</evidence>
<feature type="disulfide bond" evidence="34">
    <location>
        <begin position="1253"/>
        <end position="1268"/>
    </location>
</feature>
<keyword evidence="12" id="KW-0813">Transport</keyword>
<dbReference type="SMART" id="SM00192">
    <property type="entry name" value="LDLa"/>
    <property type="match status" value="9"/>
</dbReference>
<dbReference type="GO" id="GO:0005886">
    <property type="term" value="C:plasma membrane"/>
    <property type="evidence" value="ECO:0007669"/>
    <property type="project" value="UniProtKB-SubCell"/>
</dbReference>
<evidence type="ECO:0000256" key="1">
    <source>
        <dbReference type="ARBA" id="ARBA00004115"/>
    </source>
</evidence>
<protein>
    <recommendedName>
        <fullName evidence="11">Sortilin-related receptor</fullName>
    </recommendedName>
    <alternativeName>
        <fullName evidence="31">Low-density lipoprotein receptor relative with 11 ligand-binding repeats</fullName>
    </alternativeName>
    <alternativeName>
        <fullName evidence="32">Sorting protein-related receptor containing LDLR class A repeats</fullName>
    </alternativeName>
</protein>
<dbReference type="InterPro" id="IPR036116">
    <property type="entry name" value="FN3_sf"/>
</dbReference>
<dbReference type="Gene3D" id="2.60.40.10">
    <property type="entry name" value="Immunoglobulins"/>
    <property type="match status" value="4"/>
</dbReference>
<feature type="transmembrane region" description="Helical" evidence="37">
    <location>
        <begin position="1858"/>
        <end position="1880"/>
    </location>
</feature>
<dbReference type="GO" id="GO:0032585">
    <property type="term" value="C:multivesicular body membrane"/>
    <property type="evidence" value="ECO:0007669"/>
    <property type="project" value="UniProtKB-SubCell"/>
</dbReference>
<evidence type="ECO:0000259" key="38">
    <source>
        <dbReference type="PROSITE" id="PS50853"/>
    </source>
</evidence>
<keyword evidence="19" id="KW-0677">Repeat</keyword>
<feature type="repeat" description="LDL-receptor class B" evidence="35">
    <location>
        <begin position="680"/>
        <end position="725"/>
    </location>
</feature>
<keyword evidence="14" id="KW-0245">EGF-like domain</keyword>
<evidence type="ECO:0000313" key="40">
    <source>
        <dbReference type="Proteomes" id="UP000719412"/>
    </source>
</evidence>
<keyword evidence="15" id="KW-0254">Endocytosis</keyword>
<comment type="similarity">
    <text evidence="10">Belongs to the LDLR family.</text>
</comment>
<dbReference type="CDD" id="cd00063">
    <property type="entry name" value="FN3"/>
    <property type="match status" value="4"/>
</dbReference>
<dbReference type="Gene3D" id="2.10.70.80">
    <property type="match status" value="1"/>
</dbReference>
<comment type="caution">
    <text evidence="34">Lacks conserved residue(s) required for the propagation of feature annotation.</text>
</comment>
<evidence type="ECO:0000256" key="8">
    <source>
        <dbReference type="ARBA" id="ARBA00007041"/>
    </source>
</evidence>
<dbReference type="InterPro" id="IPR002172">
    <property type="entry name" value="LDrepeatLR_classA_rpt"/>
</dbReference>
<evidence type="ECO:0000256" key="13">
    <source>
        <dbReference type="ARBA" id="ARBA00022475"/>
    </source>
</evidence>
<feature type="domain" description="Fibronectin type-III" evidence="38">
    <location>
        <begin position="1560"/>
        <end position="1655"/>
    </location>
</feature>
<dbReference type="Gene3D" id="2.120.10.30">
    <property type="entry name" value="TolB, C-terminal domain"/>
    <property type="match status" value="1"/>
</dbReference>
<feature type="domain" description="Fibronectin type-III" evidence="38">
    <location>
        <begin position="1371"/>
        <end position="1465"/>
    </location>
</feature>
<dbReference type="SMART" id="SM00060">
    <property type="entry name" value="FN3"/>
    <property type="match status" value="4"/>
</dbReference>
<dbReference type="GO" id="GO:0031901">
    <property type="term" value="C:early endosome membrane"/>
    <property type="evidence" value="ECO:0007669"/>
    <property type="project" value="UniProtKB-SubCell"/>
</dbReference>
<feature type="disulfide bond" evidence="34">
    <location>
        <begin position="1110"/>
        <end position="1125"/>
    </location>
</feature>
<proteinExistence type="inferred from homology"/>
<evidence type="ECO:0000256" key="37">
    <source>
        <dbReference type="SAM" id="Phobius"/>
    </source>
</evidence>
<evidence type="ECO:0000256" key="23">
    <source>
        <dbReference type="ARBA" id="ARBA00023034"/>
    </source>
</evidence>
<dbReference type="InterPro" id="IPR031778">
    <property type="entry name" value="Sortilin_N"/>
</dbReference>
<evidence type="ECO:0000256" key="2">
    <source>
        <dbReference type="ARBA" id="ARBA00004158"/>
    </source>
</evidence>
<dbReference type="Pfam" id="PF00058">
    <property type="entry name" value="Ldl_recept_b"/>
    <property type="match status" value="2"/>
</dbReference>
<dbReference type="GO" id="GO:0031468">
    <property type="term" value="P:nuclear membrane reassembly"/>
    <property type="evidence" value="ECO:0007669"/>
    <property type="project" value="UniProtKB-ARBA"/>
</dbReference>
<dbReference type="InterPro" id="IPR036770">
    <property type="entry name" value="Ankyrin_rpt-contain_sf"/>
</dbReference>
<dbReference type="FunFam" id="3.30.60.270:FF:000002">
    <property type="entry name" value="Sortilin-related receptor isoform A"/>
    <property type="match status" value="1"/>
</dbReference>
<dbReference type="Gene3D" id="3.30.60.270">
    <property type="match status" value="1"/>
</dbReference>
<dbReference type="FunFam" id="4.10.400.10:FF:000024">
    <property type="entry name" value="Low-density lipoprotein RecePtor related"/>
    <property type="match status" value="2"/>
</dbReference>
<keyword evidence="40" id="KW-1185">Reference proteome</keyword>